<dbReference type="EMBL" id="JQFK01000707">
    <property type="protein sequence ID" value="KGK35369.1"/>
    <property type="molecule type" value="Genomic_DNA"/>
</dbReference>
<name>A0A099NTQ6_PICKU</name>
<dbReference type="AlphaFoldDB" id="A0A099NTQ6"/>
<dbReference type="Proteomes" id="UP000029867">
    <property type="component" value="Unassembled WGS sequence"/>
</dbReference>
<organism evidence="1 2">
    <name type="scientific">Pichia kudriavzevii</name>
    <name type="common">Yeast</name>
    <name type="synonym">Issatchenkia orientalis</name>
    <dbReference type="NCBI Taxonomy" id="4909"/>
    <lineage>
        <taxon>Eukaryota</taxon>
        <taxon>Fungi</taxon>
        <taxon>Dikarya</taxon>
        <taxon>Ascomycota</taxon>
        <taxon>Saccharomycotina</taxon>
        <taxon>Pichiomycetes</taxon>
        <taxon>Pichiales</taxon>
        <taxon>Pichiaceae</taxon>
        <taxon>Pichia</taxon>
    </lineage>
</organism>
<gene>
    <name evidence="1" type="ORF">JL09_g5481</name>
</gene>
<proteinExistence type="predicted"/>
<dbReference type="HOGENOM" id="CLU_3413123_0_0_1"/>
<comment type="caution">
    <text evidence="1">The sequence shown here is derived from an EMBL/GenBank/DDBJ whole genome shotgun (WGS) entry which is preliminary data.</text>
</comment>
<evidence type="ECO:0000313" key="2">
    <source>
        <dbReference type="Proteomes" id="UP000029867"/>
    </source>
</evidence>
<protein>
    <submittedName>
        <fullName evidence="1">Uncharacterized protein</fullName>
    </submittedName>
</protein>
<accession>A0A099NTQ6</accession>
<sequence>MRKLKVNLTVWKCYFKIIVVNSSNGETM</sequence>
<evidence type="ECO:0000313" key="1">
    <source>
        <dbReference type="EMBL" id="KGK35369.1"/>
    </source>
</evidence>
<reference evidence="2" key="1">
    <citation type="journal article" date="2014" name="Microb. Cell Fact.">
        <title>Exploiting Issatchenkia orientalis SD108 for succinic acid production.</title>
        <authorList>
            <person name="Xiao H."/>
            <person name="Shao Z."/>
            <person name="Jiang Y."/>
            <person name="Dole S."/>
            <person name="Zhao H."/>
        </authorList>
    </citation>
    <scope>NUCLEOTIDE SEQUENCE [LARGE SCALE GENOMIC DNA]</scope>
    <source>
        <strain evidence="2">SD108</strain>
    </source>
</reference>